<dbReference type="OrthoDB" id="29523at2759"/>
<evidence type="ECO:0000259" key="1">
    <source>
        <dbReference type="PROSITE" id="PS50174"/>
    </source>
</evidence>
<name>A0A433SY08_ELYCH</name>
<dbReference type="PANTHER" id="PTHR23149:SF27">
    <property type="entry name" value="PIN2_TERF1-INTERACTING TELOMERASE INHIBITOR 1"/>
    <property type="match status" value="1"/>
</dbReference>
<organism evidence="2 3">
    <name type="scientific">Elysia chlorotica</name>
    <name type="common">Eastern emerald elysia</name>
    <name type="synonym">Sea slug</name>
    <dbReference type="NCBI Taxonomy" id="188477"/>
    <lineage>
        <taxon>Eukaryota</taxon>
        <taxon>Metazoa</taxon>
        <taxon>Spiralia</taxon>
        <taxon>Lophotrochozoa</taxon>
        <taxon>Mollusca</taxon>
        <taxon>Gastropoda</taxon>
        <taxon>Heterobranchia</taxon>
        <taxon>Euthyneura</taxon>
        <taxon>Panpulmonata</taxon>
        <taxon>Sacoglossa</taxon>
        <taxon>Placobranchoidea</taxon>
        <taxon>Plakobranchidae</taxon>
        <taxon>Elysia</taxon>
    </lineage>
</organism>
<accession>A0A433SY08</accession>
<dbReference type="SMART" id="SM00443">
    <property type="entry name" value="G_patch"/>
    <property type="match status" value="1"/>
</dbReference>
<dbReference type="GO" id="GO:0010521">
    <property type="term" value="F:telomerase inhibitor activity"/>
    <property type="evidence" value="ECO:0007669"/>
    <property type="project" value="TreeGrafter"/>
</dbReference>
<dbReference type="Pfam" id="PF01585">
    <property type="entry name" value="G-patch"/>
    <property type="match status" value="1"/>
</dbReference>
<dbReference type="EMBL" id="RQTK01000854">
    <property type="protein sequence ID" value="RUS74213.1"/>
    <property type="molecule type" value="Genomic_DNA"/>
</dbReference>
<dbReference type="InterPro" id="IPR050656">
    <property type="entry name" value="PINX1"/>
</dbReference>
<dbReference type="GO" id="GO:0003676">
    <property type="term" value="F:nucleic acid binding"/>
    <property type="evidence" value="ECO:0007669"/>
    <property type="project" value="InterPro"/>
</dbReference>
<dbReference type="PROSITE" id="PS50174">
    <property type="entry name" value="G_PATCH"/>
    <property type="match status" value="1"/>
</dbReference>
<evidence type="ECO:0000313" key="3">
    <source>
        <dbReference type="Proteomes" id="UP000271974"/>
    </source>
</evidence>
<evidence type="ECO:0000313" key="2">
    <source>
        <dbReference type="EMBL" id="RUS74213.1"/>
    </source>
</evidence>
<feature type="domain" description="G-patch" evidence="1">
    <location>
        <begin position="2"/>
        <end position="48"/>
    </location>
</feature>
<keyword evidence="3" id="KW-1185">Reference proteome</keyword>
<dbReference type="GO" id="GO:0005730">
    <property type="term" value="C:nucleolus"/>
    <property type="evidence" value="ECO:0007669"/>
    <property type="project" value="TreeGrafter"/>
</dbReference>
<sequence length="81" mass="9046">DTNKFGQKLLEKMGWEKGKGLGAQENGMTEHIKASYKWDQSGLGAGPQNPDAWVAHQDDFNDLLKMLNSGKKDEAPEEKEK</sequence>
<feature type="non-terminal residue" evidence="2">
    <location>
        <position position="81"/>
    </location>
</feature>
<dbReference type="InterPro" id="IPR000467">
    <property type="entry name" value="G_patch_dom"/>
</dbReference>
<dbReference type="Proteomes" id="UP000271974">
    <property type="component" value="Unassembled WGS sequence"/>
</dbReference>
<gene>
    <name evidence="2" type="ORF">EGW08_018019</name>
</gene>
<feature type="non-terminal residue" evidence="2">
    <location>
        <position position="1"/>
    </location>
</feature>
<comment type="caution">
    <text evidence="2">The sequence shown here is derived from an EMBL/GenBank/DDBJ whole genome shotgun (WGS) entry which is preliminary data.</text>
</comment>
<dbReference type="AlphaFoldDB" id="A0A433SY08"/>
<dbReference type="STRING" id="188477.A0A433SY08"/>
<dbReference type="PANTHER" id="PTHR23149">
    <property type="entry name" value="G PATCH DOMAIN CONTAINING PROTEIN"/>
    <property type="match status" value="1"/>
</dbReference>
<protein>
    <recommendedName>
        <fullName evidence="1">G-patch domain-containing protein</fullName>
    </recommendedName>
</protein>
<reference evidence="2 3" key="1">
    <citation type="submission" date="2019-01" db="EMBL/GenBank/DDBJ databases">
        <title>A draft genome assembly of the solar-powered sea slug Elysia chlorotica.</title>
        <authorList>
            <person name="Cai H."/>
            <person name="Li Q."/>
            <person name="Fang X."/>
            <person name="Li J."/>
            <person name="Curtis N.E."/>
            <person name="Altenburger A."/>
            <person name="Shibata T."/>
            <person name="Feng M."/>
            <person name="Maeda T."/>
            <person name="Schwartz J.A."/>
            <person name="Shigenobu S."/>
            <person name="Lundholm N."/>
            <person name="Nishiyama T."/>
            <person name="Yang H."/>
            <person name="Hasebe M."/>
            <person name="Li S."/>
            <person name="Pierce S.K."/>
            <person name="Wang J."/>
        </authorList>
    </citation>
    <scope>NUCLEOTIDE SEQUENCE [LARGE SCALE GENOMIC DNA]</scope>
    <source>
        <strain evidence="2">EC2010</strain>
        <tissue evidence="2">Whole organism of an adult</tissue>
    </source>
</reference>
<proteinExistence type="predicted"/>